<keyword evidence="5" id="KW-0328">Glycosyltransferase</keyword>
<evidence type="ECO:0000256" key="4">
    <source>
        <dbReference type="ARBA" id="ARBA00012671"/>
    </source>
</evidence>
<accession>A0AA41N0G9</accession>
<evidence type="ECO:0000256" key="7">
    <source>
        <dbReference type="ARBA" id="ARBA00022692"/>
    </source>
</evidence>
<dbReference type="PANTHER" id="PTHR15075:SF6">
    <property type="entry name" value="ALPHA-1,6-MANNOSYLGLYCOPROTEIN 6-BETA-N-ACETYLGLUCOSAMINYLTRANSFERASE B"/>
    <property type="match status" value="1"/>
</dbReference>
<evidence type="ECO:0000256" key="6">
    <source>
        <dbReference type="ARBA" id="ARBA00022679"/>
    </source>
</evidence>
<dbReference type="InterPro" id="IPR052105">
    <property type="entry name" value="MGAT5_Glycosyltransferase"/>
</dbReference>
<keyword evidence="16" id="KW-1185">Reference proteome</keyword>
<dbReference type="EMBL" id="JAATJV010377299">
    <property type="protein sequence ID" value="MBZ3881497.1"/>
    <property type="molecule type" value="Genomic_DNA"/>
</dbReference>
<evidence type="ECO:0000256" key="8">
    <source>
        <dbReference type="ARBA" id="ARBA00022968"/>
    </source>
</evidence>
<evidence type="ECO:0000256" key="13">
    <source>
        <dbReference type="ARBA" id="ARBA00048243"/>
    </source>
</evidence>
<dbReference type="InterPro" id="IPR026116">
    <property type="entry name" value="GT18_cat"/>
</dbReference>
<name>A0AA41N0G9_SCICA</name>
<dbReference type="Proteomes" id="UP001166674">
    <property type="component" value="Unassembled WGS sequence"/>
</dbReference>
<comment type="similarity">
    <text evidence="3">Belongs to the glycosyltransferase 18 family.</text>
</comment>
<comment type="subcellular location">
    <subcellularLocation>
        <location evidence="1">Golgi apparatus membrane</location>
        <topology evidence="1">Single-pass type II membrane protein</topology>
    </subcellularLocation>
</comment>
<proteinExistence type="inferred from homology"/>
<feature type="domain" description="Glycosyltransferase family 18 catalytic" evidence="14">
    <location>
        <begin position="44"/>
        <end position="133"/>
    </location>
</feature>
<keyword evidence="6" id="KW-0808">Transferase</keyword>
<protein>
    <recommendedName>
        <fullName evidence="4">alpha-1,6-mannosyl-glycoprotein 6-beta-N-acetylglucosaminyltransferase</fullName>
        <ecNumber evidence="4">2.4.1.155</ecNumber>
    </recommendedName>
</protein>
<comment type="pathway">
    <text evidence="2">Protein modification; protein glycosylation.</text>
</comment>
<dbReference type="PANTHER" id="PTHR15075">
    <property type="entry name" value="ALPHA-MANNOSIDE BETA-1,6-N-ACETYLGLUCOSAMINYLTRANSFERASE"/>
    <property type="match status" value="1"/>
</dbReference>
<keyword evidence="9" id="KW-1133">Transmembrane helix</keyword>
<dbReference type="Pfam" id="PF15024">
    <property type="entry name" value="Glyco_transf_18"/>
    <property type="match status" value="2"/>
</dbReference>
<keyword evidence="11" id="KW-0472">Membrane</keyword>
<dbReference type="GO" id="GO:0030144">
    <property type="term" value="F:alpha-1,6-mannosylglycoprotein 6-beta-N-acetylglucosaminyltransferase activity"/>
    <property type="evidence" value="ECO:0007669"/>
    <property type="project" value="UniProtKB-EC"/>
</dbReference>
<dbReference type="EC" id="2.4.1.155" evidence="4"/>
<reference evidence="15" key="1">
    <citation type="submission" date="2020-03" db="EMBL/GenBank/DDBJ databases">
        <title>Studies in the Genomics of Life Span.</title>
        <authorList>
            <person name="Glass D."/>
        </authorList>
    </citation>
    <scope>NUCLEOTIDE SEQUENCE</scope>
    <source>
        <strain evidence="15">SUZIE</strain>
        <tissue evidence="15">Muscle</tissue>
    </source>
</reference>
<evidence type="ECO:0000313" key="15">
    <source>
        <dbReference type="EMBL" id="MBZ3881497.1"/>
    </source>
</evidence>
<keyword evidence="7" id="KW-0812">Transmembrane</keyword>
<gene>
    <name evidence="15" type="ORF">SUZIE_163275</name>
</gene>
<evidence type="ECO:0000256" key="1">
    <source>
        <dbReference type="ARBA" id="ARBA00004323"/>
    </source>
</evidence>
<evidence type="ECO:0000256" key="3">
    <source>
        <dbReference type="ARBA" id="ARBA00007477"/>
    </source>
</evidence>
<feature type="domain" description="Glycosyltransferase family 18 catalytic" evidence="14">
    <location>
        <begin position="144"/>
        <end position="358"/>
    </location>
</feature>
<evidence type="ECO:0000256" key="11">
    <source>
        <dbReference type="ARBA" id="ARBA00023136"/>
    </source>
</evidence>
<dbReference type="GO" id="GO:0006487">
    <property type="term" value="P:protein N-linked glycosylation"/>
    <property type="evidence" value="ECO:0007669"/>
    <property type="project" value="TreeGrafter"/>
</dbReference>
<keyword evidence="8" id="KW-0735">Signal-anchor</keyword>
<dbReference type="GO" id="GO:0000139">
    <property type="term" value="C:Golgi membrane"/>
    <property type="evidence" value="ECO:0007669"/>
    <property type="project" value="UniProtKB-SubCell"/>
</dbReference>
<dbReference type="AlphaFoldDB" id="A0AA41N0G9"/>
<comment type="catalytic activity">
    <reaction evidence="13">
        <text>N(4)-{beta-D-GlcNAc-(1-&gt;2)-[beta-D-GlcNAc-(1-&gt;4)]-alpha-D-Man-(1-&gt;3)-[beta-D-GlcNAc-(1-&gt;2)-alpha-D-Man-(1-&gt;6)]-beta-D-Man-(1-&gt;4)-beta-D-GlcNAc-(1-&gt;4)-beta-D-GlcNAc}-L-asparaginyl-[protein] + UDP-N-acetyl-alpha-D-glucosamine = N(4)-{beta-D-GlcNAc-(1-&gt;2)-[beta-D-GlcNAc-(1-&gt;4)]-alpha-D-Man-(1-&gt;3)-[beta-D-GlcNAc-(1-&gt;2)-[beta-D-GlcNAc-(1-&gt;6)]-alpha-D-Man-(1-&gt;6)]-beta-D-Man-(1-&gt;4)-beta-D-GlcNAc-(1-&gt;4)-beta-D-GlcNAc}-L-asparaginyl-[protein] + UDP + H(+)</text>
        <dbReference type="Rhea" id="RHEA:16921"/>
        <dbReference type="Rhea" id="RHEA-COMP:14374"/>
        <dbReference type="Rhea" id="RHEA-COMP:14377"/>
        <dbReference type="ChEBI" id="CHEBI:15378"/>
        <dbReference type="ChEBI" id="CHEBI:57705"/>
        <dbReference type="ChEBI" id="CHEBI:58223"/>
        <dbReference type="ChEBI" id="CHEBI:139507"/>
        <dbReference type="ChEBI" id="CHEBI:139510"/>
        <dbReference type="EC" id="2.4.1.155"/>
    </reaction>
</comment>
<evidence type="ECO:0000256" key="5">
    <source>
        <dbReference type="ARBA" id="ARBA00022676"/>
    </source>
</evidence>
<evidence type="ECO:0000256" key="10">
    <source>
        <dbReference type="ARBA" id="ARBA00023034"/>
    </source>
</evidence>
<keyword evidence="10" id="KW-0333">Golgi apparatus</keyword>
<evidence type="ECO:0000256" key="9">
    <source>
        <dbReference type="ARBA" id="ARBA00022989"/>
    </source>
</evidence>
<sequence length="358" mass="39908">MKTSSADPQSSLVSQLVTWGGRVRSLLLFYADPAHPHPIVLLTQILAHIGFLMEESGDIFSPRVLKGRSLGEMVQWVDILAALYILGHSLWVTVSLKELQSNLVVPLGRVNCPLSMPLPFDLIYTDYHGLRRQSSTWDSPARSKGKEKFLGILNKYMEIHSTVYYESQRFPEVPTFVKNHGLLLQPLFQQLLCKAKFFTGFGFPNEGPAPLEAIAPGNVFLQSCFSPPCSSLNHEFFPGKPRKPHMWNVDYNSEESEAAIKAIMETQVEPYLPYEYTCGGSWSRDFCAAPSPALPGTGASHSPFILVLKATHLEWAQKPSMVPGAWPPPHSLCSWLTATRRACRDACLHHGLVCEPSF</sequence>
<evidence type="ECO:0000259" key="14">
    <source>
        <dbReference type="Pfam" id="PF15024"/>
    </source>
</evidence>
<comment type="caution">
    <text evidence="15">The sequence shown here is derived from an EMBL/GenBank/DDBJ whole genome shotgun (WGS) entry which is preliminary data.</text>
</comment>
<evidence type="ECO:0000313" key="16">
    <source>
        <dbReference type="Proteomes" id="UP001166674"/>
    </source>
</evidence>
<evidence type="ECO:0000256" key="2">
    <source>
        <dbReference type="ARBA" id="ARBA00004922"/>
    </source>
</evidence>
<keyword evidence="12" id="KW-0325">Glycoprotein</keyword>
<evidence type="ECO:0000256" key="12">
    <source>
        <dbReference type="ARBA" id="ARBA00023180"/>
    </source>
</evidence>
<organism evidence="15 16">
    <name type="scientific">Sciurus carolinensis</name>
    <name type="common">Eastern gray squirrel</name>
    <dbReference type="NCBI Taxonomy" id="30640"/>
    <lineage>
        <taxon>Eukaryota</taxon>
        <taxon>Metazoa</taxon>
        <taxon>Chordata</taxon>
        <taxon>Craniata</taxon>
        <taxon>Vertebrata</taxon>
        <taxon>Euteleostomi</taxon>
        <taxon>Mammalia</taxon>
        <taxon>Eutheria</taxon>
        <taxon>Euarchontoglires</taxon>
        <taxon>Glires</taxon>
        <taxon>Rodentia</taxon>
        <taxon>Sciuromorpha</taxon>
        <taxon>Sciuridae</taxon>
        <taxon>Sciurinae</taxon>
        <taxon>Sciurini</taxon>
        <taxon>Sciurus</taxon>
    </lineage>
</organism>